<dbReference type="InterPro" id="IPR031756">
    <property type="entry name" value="BGBP_N"/>
</dbReference>
<evidence type="ECO:0000259" key="3">
    <source>
        <dbReference type="PROSITE" id="PS51969"/>
    </source>
</evidence>
<evidence type="ECO:0000256" key="1">
    <source>
        <dbReference type="SAM" id="MobiDB-lite"/>
    </source>
</evidence>
<dbReference type="EMBL" id="CH477415">
    <property type="protein sequence ID" value="EAT41387.1"/>
    <property type="molecule type" value="Genomic_DNA"/>
</dbReference>
<evidence type="ECO:0000313" key="4">
    <source>
        <dbReference type="EMBL" id="EAT41387.1"/>
    </source>
</evidence>
<dbReference type="Gene3D" id="2.60.40.2140">
    <property type="entry name" value="Beta-1,3-glucan-recognition protein, N-terminal domain"/>
    <property type="match status" value="1"/>
</dbReference>
<dbReference type="AlphaFoldDB" id="A0A1S4FF39"/>
<dbReference type="HOGENOM" id="CLU_726071_0_0_1"/>
<reference evidence="4" key="3">
    <citation type="submission" date="2012-09" db="EMBL/GenBank/DDBJ databases">
        <authorList>
            <consortium name="VectorBase"/>
        </authorList>
    </citation>
    <scope>NUCLEOTIDE SEQUENCE</scope>
    <source>
        <strain evidence="4">Liverpool</strain>
    </source>
</reference>
<dbReference type="OMA" id="CENDTRS"/>
<feature type="signal peptide" evidence="2">
    <location>
        <begin position="1"/>
        <end position="18"/>
    </location>
</feature>
<accession>A0A1S4FF39</accession>
<reference evidence="4" key="1">
    <citation type="submission" date="2005-10" db="EMBL/GenBank/DDBJ databases">
        <authorList>
            <person name="Loftus B.J."/>
            <person name="Nene V.M."/>
            <person name="Hannick L.I."/>
            <person name="Bidwell S."/>
            <person name="Haas B."/>
            <person name="Amedeo P."/>
            <person name="Orvis J."/>
            <person name="Wortman J.R."/>
            <person name="White O.R."/>
            <person name="Salzberg S."/>
            <person name="Shumway M."/>
            <person name="Koo H."/>
            <person name="Zhao Y."/>
            <person name="Holmes M."/>
            <person name="Miller J."/>
            <person name="Schatz M."/>
            <person name="Pop M."/>
            <person name="Pai G."/>
            <person name="Utterback T."/>
            <person name="Rogers Y.-H."/>
            <person name="Kravitz S."/>
            <person name="Fraser C.M."/>
        </authorList>
    </citation>
    <scope>NUCLEOTIDE SEQUENCE</scope>
    <source>
        <strain evidence="4">Liverpool</strain>
    </source>
</reference>
<organism evidence="4 5">
    <name type="scientific">Aedes aegypti</name>
    <name type="common">Yellowfever mosquito</name>
    <name type="synonym">Culex aegypti</name>
    <dbReference type="NCBI Taxonomy" id="7159"/>
    <lineage>
        <taxon>Eukaryota</taxon>
        <taxon>Metazoa</taxon>
        <taxon>Ecdysozoa</taxon>
        <taxon>Arthropoda</taxon>
        <taxon>Hexapoda</taxon>
        <taxon>Insecta</taxon>
        <taxon>Pterygota</taxon>
        <taxon>Neoptera</taxon>
        <taxon>Endopterygota</taxon>
        <taxon>Diptera</taxon>
        <taxon>Nematocera</taxon>
        <taxon>Culicoidea</taxon>
        <taxon>Culicidae</taxon>
        <taxon>Culicinae</taxon>
        <taxon>Aedini</taxon>
        <taxon>Aedes</taxon>
        <taxon>Stegomyia</taxon>
    </lineage>
</organism>
<feature type="chain" id="PRO_5036461907" evidence="2">
    <location>
        <begin position="19"/>
        <end position="381"/>
    </location>
</feature>
<feature type="compositionally biased region" description="Basic residues" evidence="1">
    <location>
        <begin position="50"/>
        <end position="68"/>
    </location>
</feature>
<evidence type="ECO:0000256" key="2">
    <source>
        <dbReference type="SAM" id="SignalP"/>
    </source>
</evidence>
<feature type="domain" description="CBM39" evidence="3">
    <location>
        <begin position="73"/>
        <end position="177"/>
    </location>
</feature>
<proteinExistence type="predicted"/>
<dbReference type="Proteomes" id="UP000682892">
    <property type="component" value="Chromosome 2"/>
</dbReference>
<dbReference type="GO" id="GO:0030246">
    <property type="term" value="F:carbohydrate binding"/>
    <property type="evidence" value="ECO:0007669"/>
    <property type="project" value="InterPro"/>
</dbReference>
<reference evidence="4" key="2">
    <citation type="journal article" date="2007" name="Science">
        <title>Genome sequence of Aedes aegypti, a major arbovirus vector.</title>
        <authorList>
            <person name="Nene V."/>
            <person name="Wortman J.R."/>
            <person name="Lawson D."/>
            <person name="Haas B."/>
            <person name="Kodira C."/>
            <person name="Tu Z.J."/>
            <person name="Loftus B."/>
            <person name="Xi Z."/>
            <person name="Megy K."/>
            <person name="Grabherr M."/>
            <person name="Ren Q."/>
            <person name="Zdobnov E.M."/>
            <person name="Lobo N.F."/>
            <person name="Campbell K.S."/>
            <person name="Brown S.E."/>
            <person name="Bonaldo M.F."/>
            <person name="Zhu J."/>
            <person name="Sinkins S.P."/>
            <person name="Hogenkamp D.G."/>
            <person name="Amedeo P."/>
            <person name="Arensburger P."/>
            <person name="Atkinson P.W."/>
            <person name="Bidwell S."/>
            <person name="Biedler J."/>
            <person name="Birney E."/>
            <person name="Bruggner R.V."/>
            <person name="Costas J."/>
            <person name="Coy M.R."/>
            <person name="Crabtree J."/>
            <person name="Crawford M."/>
            <person name="Debruyn B."/>
            <person name="Decaprio D."/>
            <person name="Eiglmeier K."/>
            <person name="Eisenstadt E."/>
            <person name="El-Dorry H."/>
            <person name="Gelbart W.M."/>
            <person name="Gomes S.L."/>
            <person name="Hammond M."/>
            <person name="Hannick L.I."/>
            <person name="Hogan J.R."/>
            <person name="Holmes M.H."/>
            <person name="Jaffe D."/>
            <person name="Johnston J.S."/>
            <person name="Kennedy R.C."/>
            <person name="Koo H."/>
            <person name="Kravitz S."/>
            <person name="Kriventseva E.V."/>
            <person name="Kulp D."/>
            <person name="Labutti K."/>
            <person name="Lee E."/>
            <person name="Li S."/>
            <person name="Lovin D.D."/>
            <person name="Mao C."/>
            <person name="Mauceli E."/>
            <person name="Menck C.F."/>
            <person name="Miller J.R."/>
            <person name="Montgomery P."/>
            <person name="Mori A."/>
            <person name="Nascimento A.L."/>
            <person name="Naveira H.F."/>
            <person name="Nusbaum C."/>
            <person name="O'leary S."/>
            <person name="Orvis J."/>
            <person name="Pertea M."/>
            <person name="Quesneville H."/>
            <person name="Reidenbach K.R."/>
            <person name="Rogers Y.H."/>
            <person name="Roth C.W."/>
            <person name="Schneider J.R."/>
            <person name="Schatz M."/>
            <person name="Shumway M."/>
            <person name="Stanke M."/>
            <person name="Stinson E.O."/>
            <person name="Tubio J.M."/>
            <person name="Vanzee J.P."/>
            <person name="Verjovski-Almeida S."/>
            <person name="Werner D."/>
            <person name="White O."/>
            <person name="Wyder S."/>
            <person name="Zeng Q."/>
            <person name="Zhao Q."/>
            <person name="Zhao Y."/>
            <person name="Hill C.A."/>
            <person name="Raikhel A.S."/>
            <person name="Soares M.B."/>
            <person name="Knudson D.L."/>
            <person name="Lee N.H."/>
            <person name="Galagan J."/>
            <person name="Salzberg S.L."/>
            <person name="Paulsen I.T."/>
            <person name="Dimopoulos G."/>
            <person name="Collins F.H."/>
            <person name="Birren B."/>
            <person name="Fraser-Liggett C.M."/>
            <person name="Severson D.W."/>
        </authorList>
    </citation>
    <scope>NUCLEOTIDE SEQUENCE [LARGE SCALE GENOMIC DNA]</scope>
    <source>
        <strain evidence="4">Liverpool</strain>
    </source>
</reference>
<dbReference type="Pfam" id="PF15886">
    <property type="entry name" value="CBM39"/>
    <property type="match status" value="1"/>
</dbReference>
<gene>
    <name evidence="4" type="ORF">AaeL_AAEL006968</name>
</gene>
<dbReference type="PROSITE" id="PS51969">
    <property type="entry name" value="CBM39"/>
    <property type="match status" value="1"/>
</dbReference>
<dbReference type="KEGG" id="aag:5568622"/>
<protein>
    <submittedName>
        <fullName evidence="4">AAEL006968-PA</fullName>
    </submittedName>
</protein>
<dbReference type="InterPro" id="IPR043030">
    <property type="entry name" value="BGBP_N_sf"/>
</dbReference>
<feature type="region of interest" description="Disordered" evidence="1">
    <location>
        <begin position="24"/>
        <end position="68"/>
    </location>
</feature>
<evidence type="ECO:0000313" key="5">
    <source>
        <dbReference type="Proteomes" id="UP000682892"/>
    </source>
</evidence>
<sequence length="381" mass="43042">MIIKLIAVVSCALILVSGHRHHDGCHHGQWQGHGPDHGHGHGRGHEHGHGHGHGPHHHGHKHGHHHGRHHWHRHVPFVNFEVHEPKGLTVSMVQHNPNTTLFGIELFVNHKPGLSNDSHQCDVCLNTTAVTYGKFIVEDDEAIVKKGDVFYYFVLLGDNTNVSRSHLQKLWVTDSIVNKCNCETTSEDPDIDIRFGNPDRRPPFGVKPSLPAEVFPVVVPSEIDDSHSNEFNSGENFPFECDLDPSTNLCRTAKGKNLQLPNQDLEREVDVLQAVIEHMRRSCGPRGTTKMLRLESLDSLTNNTEQLINVVKSSLSFNPEMETLTSRISRVMLDGRSSRVVLFEMVSYVDKQKVLYHARMNYLKNISDNDLRQFGRPDLRG</sequence>
<dbReference type="OrthoDB" id="7762740at2759"/>
<keyword evidence="2" id="KW-0732">Signal</keyword>
<feature type="compositionally biased region" description="Basic and acidic residues" evidence="1">
    <location>
        <begin position="34"/>
        <end position="49"/>
    </location>
</feature>
<name>A0A1S4FF39_AEDAE</name>